<dbReference type="PROSITE" id="PS00794">
    <property type="entry name" value="HPPK"/>
    <property type="match status" value="1"/>
</dbReference>
<dbReference type="InterPro" id="IPR000550">
    <property type="entry name" value="Hppk"/>
</dbReference>
<keyword evidence="5" id="KW-0418">Kinase</keyword>
<evidence type="ECO:0000256" key="4">
    <source>
        <dbReference type="ARBA" id="ARBA00022741"/>
    </source>
</evidence>
<keyword evidence="4" id="KW-0547">Nucleotide-binding</keyword>
<evidence type="ECO:0000256" key="6">
    <source>
        <dbReference type="ARBA" id="ARBA00022840"/>
    </source>
</evidence>
<evidence type="ECO:0000313" key="10">
    <source>
        <dbReference type="Proteomes" id="UP001232493"/>
    </source>
</evidence>
<keyword evidence="7" id="KW-0289">Folate biosynthesis</keyword>
<feature type="domain" description="7,8-dihydro-6-hydroxymethylpterin-pyrophosphokinase" evidence="8">
    <location>
        <begin position="85"/>
        <end position="96"/>
    </location>
</feature>
<dbReference type="CDD" id="cd00483">
    <property type="entry name" value="HPPK"/>
    <property type="match status" value="1"/>
</dbReference>
<evidence type="ECO:0000256" key="7">
    <source>
        <dbReference type="ARBA" id="ARBA00022909"/>
    </source>
</evidence>
<dbReference type="PANTHER" id="PTHR43071:SF1">
    <property type="entry name" value="2-AMINO-4-HYDROXY-6-HYDROXYMETHYLDIHYDROPTERIDINE PYROPHOSPHOKINASE"/>
    <property type="match status" value="1"/>
</dbReference>
<dbReference type="Gene3D" id="3.30.70.560">
    <property type="entry name" value="7,8-Dihydro-6-hydroxymethylpterin-pyrophosphokinase HPPK"/>
    <property type="match status" value="1"/>
</dbReference>
<protein>
    <recommendedName>
        <fullName evidence="2">2-amino-4-hydroxy-6-hydroxymethyldihydropteridine diphosphokinase</fullName>
        <ecNumber evidence="2">2.7.6.3</ecNumber>
    </recommendedName>
</protein>
<dbReference type="EMBL" id="CP069362">
    <property type="protein sequence ID" value="WGS66107.1"/>
    <property type="molecule type" value="Genomic_DNA"/>
</dbReference>
<keyword evidence="10" id="KW-1185">Reference proteome</keyword>
<dbReference type="Pfam" id="PF01288">
    <property type="entry name" value="HPPK"/>
    <property type="match status" value="1"/>
</dbReference>
<keyword evidence="6" id="KW-0067">ATP-binding</keyword>
<accession>A0ABY8PU20</accession>
<evidence type="ECO:0000256" key="3">
    <source>
        <dbReference type="ARBA" id="ARBA00022679"/>
    </source>
</evidence>
<evidence type="ECO:0000256" key="2">
    <source>
        <dbReference type="ARBA" id="ARBA00013253"/>
    </source>
</evidence>
<dbReference type="EC" id="2.7.6.3" evidence="2"/>
<dbReference type="InterPro" id="IPR035907">
    <property type="entry name" value="Hppk_sf"/>
</dbReference>
<evidence type="ECO:0000256" key="5">
    <source>
        <dbReference type="ARBA" id="ARBA00022777"/>
    </source>
</evidence>
<dbReference type="Proteomes" id="UP001232493">
    <property type="component" value="Chromosome"/>
</dbReference>
<name>A0ABY8PU20_9BACT</name>
<keyword evidence="3 9" id="KW-0808">Transferase</keyword>
<reference evidence="9 10" key="1">
    <citation type="submission" date="2021-02" db="EMBL/GenBank/DDBJ databases">
        <title>Characterization of Marinitoga sp. nov. str. BP5-C20A.</title>
        <authorList>
            <person name="Erauso G."/>
            <person name="Postec A."/>
        </authorList>
    </citation>
    <scope>NUCLEOTIDE SEQUENCE [LARGE SCALE GENOMIC DNA]</scope>
    <source>
        <strain evidence="9 10">BP5-C20A</strain>
    </source>
</reference>
<evidence type="ECO:0000313" key="9">
    <source>
        <dbReference type="EMBL" id="WGS66107.1"/>
    </source>
</evidence>
<dbReference type="PANTHER" id="PTHR43071">
    <property type="entry name" value="2-AMINO-4-HYDROXY-6-HYDROXYMETHYLDIHYDROPTERIDINE PYROPHOSPHOKINASE"/>
    <property type="match status" value="1"/>
</dbReference>
<sequence length="160" mass="19046">MLSAIALGSNVGNRLNNIKRAIELLSKYVEIIKISNIYETEPWGYTEQDTFLNACVLINTELEPYELLKICKNIEKDLKRKQRFKWGPREIDLDIIYYGDLVLEKDDLNIPHKHMFERDFVIVPLNDISPDWKHPIFNKTIKERYDEIDKSKIKRYEKES</sequence>
<gene>
    <name evidence="9" type="primary">folK</name>
    <name evidence="9" type="ORF">JRV97_09940</name>
</gene>
<evidence type="ECO:0000259" key="8">
    <source>
        <dbReference type="PROSITE" id="PS00794"/>
    </source>
</evidence>
<organism evidence="9 10">
    <name type="scientific">Marinitoga aeolica</name>
    <dbReference type="NCBI Taxonomy" id="2809031"/>
    <lineage>
        <taxon>Bacteria</taxon>
        <taxon>Thermotogati</taxon>
        <taxon>Thermotogota</taxon>
        <taxon>Thermotogae</taxon>
        <taxon>Petrotogales</taxon>
        <taxon>Petrotogaceae</taxon>
        <taxon>Marinitoga</taxon>
    </lineage>
</organism>
<dbReference type="RefSeq" id="WP_320415417.1">
    <property type="nucleotide sequence ID" value="NZ_CP069362.1"/>
</dbReference>
<proteinExistence type="predicted"/>
<comment type="pathway">
    <text evidence="1">Cofactor biosynthesis; tetrahydrofolate biosynthesis; 2-amino-4-hydroxy-6-hydroxymethyl-7,8-dihydropteridine diphosphate from 7,8-dihydroneopterin triphosphate: step 4/4.</text>
</comment>
<evidence type="ECO:0000256" key="1">
    <source>
        <dbReference type="ARBA" id="ARBA00005051"/>
    </source>
</evidence>
<dbReference type="GO" id="GO:0003848">
    <property type="term" value="F:2-amino-4-hydroxy-6-hydroxymethyldihydropteridine diphosphokinase activity"/>
    <property type="evidence" value="ECO:0007669"/>
    <property type="project" value="UniProtKB-EC"/>
</dbReference>
<dbReference type="NCBIfam" id="TIGR01498">
    <property type="entry name" value="folK"/>
    <property type="match status" value="1"/>
</dbReference>
<dbReference type="SUPFAM" id="SSF55083">
    <property type="entry name" value="6-hydroxymethyl-7,8-dihydropterin pyrophosphokinase, HPPK"/>
    <property type="match status" value="1"/>
</dbReference>